<keyword evidence="3" id="KW-1185">Reference proteome</keyword>
<reference evidence="2 3" key="1">
    <citation type="journal article" date="2013" name="Antonie Van Leeuwenhoek">
        <title>Sphingomonas ginsenosidivorax sp. nov., with the ability to transform ginsenosides.</title>
        <authorList>
            <person name="Jin X.F."/>
            <person name="Kim J.K."/>
            <person name="Liu Q.M."/>
            <person name="Kang M.S."/>
            <person name="He D."/>
            <person name="Jin F.X."/>
            <person name="Kim S.C."/>
            <person name="Im W.T."/>
        </authorList>
    </citation>
    <scope>NUCLEOTIDE SEQUENCE [LARGE SCALE GENOMIC DNA]</scope>
    <source>
        <strain evidence="2 3">KHI67</strain>
    </source>
</reference>
<protein>
    <submittedName>
        <fullName evidence="2">AbrB/MazE/SpoVT family DNA-binding domain-containing protein</fullName>
    </submittedName>
</protein>
<name>A0A5C6UFR9_9SPHN</name>
<comment type="caution">
    <text evidence="2">The sequence shown here is derived from an EMBL/GenBank/DDBJ whole genome shotgun (WGS) entry which is preliminary data.</text>
</comment>
<evidence type="ECO:0000313" key="3">
    <source>
        <dbReference type="Proteomes" id="UP000321250"/>
    </source>
</evidence>
<dbReference type="SMART" id="SM00966">
    <property type="entry name" value="SpoVT_AbrB"/>
    <property type="match status" value="1"/>
</dbReference>
<dbReference type="Proteomes" id="UP000321250">
    <property type="component" value="Unassembled WGS sequence"/>
</dbReference>
<dbReference type="GO" id="GO:0003677">
    <property type="term" value="F:DNA binding"/>
    <property type="evidence" value="ECO:0007669"/>
    <property type="project" value="UniProtKB-KW"/>
</dbReference>
<evidence type="ECO:0000313" key="2">
    <source>
        <dbReference type="EMBL" id="TXC71101.1"/>
    </source>
</evidence>
<dbReference type="RefSeq" id="WP_147082057.1">
    <property type="nucleotide sequence ID" value="NZ_VOQR01000001.1"/>
</dbReference>
<evidence type="ECO:0000259" key="1">
    <source>
        <dbReference type="SMART" id="SM00966"/>
    </source>
</evidence>
<organism evidence="2 3">
    <name type="scientific">Sphingomonas ginsenosidivorax</name>
    <dbReference type="NCBI Taxonomy" id="862135"/>
    <lineage>
        <taxon>Bacteria</taxon>
        <taxon>Pseudomonadati</taxon>
        <taxon>Pseudomonadota</taxon>
        <taxon>Alphaproteobacteria</taxon>
        <taxon>Sphingomonadales</taxon>
        <taxon>Sphingomonadaceae</taxon>
        <taxon>Sphingomonas</taxon>
    </lineage>
</organism>
<dbReference type="OrthoDB" id="7173678at2"/>
<keyword evidence="2" id="KW-0238">DNA-binding</keyword>
<proteinExistence type="predicted"/>
<feature type="domain" description="SpoVT-AbrB" evidence="1">
    <location>
        <begin position="10"/>
        <end position="51"/>
    </location>
</feature>
<dbReference type="AlphaFoldDB" id="A0A5C6UFR9"/>
<dbReference type="InterPro" id="IPR037914">
    <property type="entry name" value="SpoVT-AbrB_sf"/>
</dbReference>
<gene>
    <name evidence="2" type="ORF">FSB78_09155</name>
</gene>
<accession>A0A5C6UFR9</accession>
<sequence length="90" mass="10072">MTKEYRAKVFKSGNSVALRLPKALGLSDGDEMLLREDAGKFAFEPAPVARKTIDLTGIYGSIPDMKLLTDEDRVMEPRDLDWDGALLDRE</sequence>
<dbReference type="InterPro" id="IPR007159">
    <property type="entry name" value="SpoVT-AbrB_dom"/>
</dbReference>
<dbReference type="SUPFAM" id="SSF89447">
    <property type="entry name" value="AbrB/MazE/MraZ-like"/>
    <property type="match status" value="1"/>
</dbReference>
<dbReference type="EMBL" id="VOQR01000001">
    <property type="protein sequence ID" value="TXC71101.1"/>
    <property type="molecule type" value="Genomic_DNA"/>
</dbReference>